<evidence type="ECO:0000313" key="17">
    <source>
        <dbReference type="Proteomes" id="UP000823941"/>
    </source>
</evidence>
<keyword evidence="6" id="KW-0735">Signal-anchor</keyword>
<protein>
    <recommendedName>
        <fullName evidence="11 12">Mannosyl-oligosaccharide glucosidase</fullName>
        <ecNumber evidence="11 12">3.2.1.106</ecNumber>
    </recommendedName>
</protein>
<keyword evidence="3 12" id="KW-0812">Transmembrane</keyword>
<evidence type="ECO:0000259" key="15">
    <source>
        <dbReference type="Pfam" id="PF16923"/>
    </source>
</evidence>
<keyword evidence="8 12" id="KW-0472">Membrane</keyword>
<dbReference type="InterPro" id="IPR031631">
    <property type="entry name" value="Glyco_hydro_63N"/>
</dbReference>
<evidence type="ECO:0000256" key="10">
    <source>
        <dbReference type="ARBA" id="ARBA00023295"/>
    </source>
</evidence>
<dbReference type="EC" id="3.2.1.106" evidence="11 12"/>
<dbReference type="InterPro" id="IPR031335">
    <property type="entry name" value="Glyco_hydro_63_C"/>
</dbReference>
<evidence type="ECO:0000256" key="4">
    <source>
        <dbReference type="ARBA" id="ARBA00022801"/>
    </source>
</evidence>
<evidence type="ECO:0000313" key="16">
    <source>
        <dbReference type="EMBL" id="KAG7298535.1"/>
    </source>
</evidence>
<feature type="region of interest" description="Disordered" evidence="13">
    <location>
        <begin position="687"/>
        <end position="712"/>
    </location>
</feature>
<dbReference type="InterPro" id="IPR012341">
    <property type="entry name" value="6hp_glycosidase-like_sf"/>
</dbReference>
<comment type="subcellular location">
    <subcellularLocation>
        <location evidence="1 12">Endoplasmic reticulum membrane</location>
        <topology evidence="1 12">Single-pass type II membrane protein</topology>
    </subcellularLocation>
</comment>
<evidence type="ECO:0000256" key="12">
    <source>
        <dbReference type="RuleBase" id="RU368089"/>
    </source>
</evidence>
<evidence type="ECO:0000256" key="11">
    <source>
        <dbReference type="ARBA" id="ARBA00038888"/>
    </source>
</evidence>
<dbReference type="Proteomes" id="UP000823941">
    <property type="component" value="Chromosome 24"/>
</dbReference>
<comment type="catalytic activity">
    <reaction evidence="12">
        <text>N(4)-(alpha-D-Glc-(1-&gt;2)-alpha-D-Glc-(1-&gt;3)-alpha-D-Glc-(1-&gt;3)-alpha-D-Man-(1-&gt;2)-alpha-D-Man-(1-&gt;2)-alpha-D-Man-(1-&gt;3)-[alpha-D-Man-(1-&gt;2)-alpha-D-Man-(1-&gt;3)-[alpha-D-Man-(1-&gt;2)-alpha-D-Man-(1-&gt;6)]-alpha-D-Man-(1-&gt;6)]-beta-D-Man-(1-&gt;4)-beta-D-GlcNAc-(1-&gt;4)-beta-D-GlcNAc)-L-asparaginyl-[protein] + H2O = N(4)-(alpha-D-Glc-(1-&gt;3)-alpha-D-Glc-(1-&gt;3)-alpha-D-Man-(1-&gt;2)-alpha-D-Man-(1-&gt;2)-alpha-D-Man-(1-&gt;3)-[alpha-D-Man-(1-&gt;2)-alpha-D-Man-(1-&gt;3)-[alpha-D-Man-(1-&gt;2)-alpha-D-Man-(1-&gt;6)]-alpha-D-Man-(1-&gt;6)]-beta-D-Man-(1-&gt;4)-beta-D-GlcNAc-(1-&gt;4)-beta-D-GlcNAc)-L-asparaginyl-[protein] + beta-D-glucose</text>
        <dbReference type="Rhea" id="RHEA:55988"/>
        <dbReference type="Rhea" id="RHEA-COMP:12806"/>
        <dbReference type="Rhea" id="RHEA-COMP:14355"/>
        <dbReference type="ChEBI" id="CHEBI:15377"/>
        <dbReference type="ChEBI" id="CHEBI:15903"/>
        <dbReference type="ChEBI" id="CHEBI:59082"/>
        <dbReference type="ChEBI" id="CHEBI:132537"/>
        <dbReference type="EC" id="3.2.1.106"/>
    </reaction>
</comment>
<keyword evidence="17" id="KW-1185">Reference proteome</keyword>
<keyword evidence="4 12" id="KW-0378">Hydrolase</keyword>
<evidence type="ECO:0000256" key="1">
    <source>
        <dbReference type="ARBA" id="ARBA00004648"/>
    </source>
</evidence>
<keyword evidence="7 12" id="KW-1133">Transmembrane helix</keyword>
<evidence type="ECO:0000256" key="13">
    <source>
        <dbReference type="SAM" id="MobiDB-lite"/>
    </source>
</evidence>
<feature type="domain" description="Glycosyl hydrolase family 63 N-terminal" evidence="15">
    <location>
        <begin position="87"/>
        <end position="232"/>
    </location>
</feature>
<evidence type="ECO:0000256" key="5">
    <source>
        <dbReference type="ARBA" id="ARBA00022824"/>
    </source>
</evidence>
<sequence>MPRPRKVVQIKLANDNGTSSSSSSSECVESRAFKILSIWKTGVGVACFIIAVYVGTLGYLETRVNTPFDDEKIIGPTDSGIYVPERYWGSYRPGNYFGMKTRDPRSPVMGLMWYEPTTGHKGIRHWCDQADNLASYGWVRHDGVHFGEQVIEDSPHTLTTSFIKTLGGEYGGHWTARIDVKSEGNASHPFTLIWYAALDESLGPAAPHSRLWMEGGALMGHTPQLNNFRMTLVPKASATFTLIWYAALHESLGPAAPHSRLWMEGGALMGHTPQLNNFRMTLVPKESSTELLNGWIASAPFTLIWYAALDESLGPAAPHSRLWMEGGALMGHTPQLNNFRMTLVPKAPFTLIWYAALHESLGPAAPHSRLWMEGGALMGHTPQLNNFRMTLVPKGKLVHTSYSEANAAGLHVLKEKVYSLLRVERHPELGRHAVLAPDHELKDHEKDVNFVAIQLLVNTPFTLDVVYTTEDLPTPPLKGDSYTEALEEKRRTFDEEFEKVFKLAEKGYSQDNISIARAAFSNCLGGVGYFYGAGRVQSSYTKEPVPYWKAPLYTAVPSRSFFPRGFLWDEGFHGLLLGRWSPELQLDVAAHWLDLINVEGWIPREQILGAEALARVPKEFVVQSNAAANPPMLLLQVAKLAQRPEFAKPGPLRAKLHRCFTRLQAWYFWFLNSQRGDQPTSFRWRGRTDDNLQLNPKTLSSGLDDYPRASHPTDGERHVDLRCWVYAAADAMTTIARVLDWETDKFEVTRDQLRDEDLLNELHWSPHTGTYADYGLHTDGVRLVRQSPKSVKPPDTPRVLRSVTTAPSHRLVTSAFGYISLFPMLLKVLSPDSDKLGKILEDLDKPDLLWSPYGLRSLSKSSPLYMKRNTEHDPPYWRGQVWVNINYLALGALQHYGARGPHAARALDLRRRLRDNLVNNILTQYKKTGYFWEQYSGEDGRGSGCRPFTGWTALVVLIMAEDY</sequence>
<accession>A0ABQ7Q047</accession>
<dbReference type="Gene3D" id="1.50.10.10">
    <property type="match status" value="1"/>
</dbReference>
<evidence type="ECO:0000256" key="8">
    <source>
        <dbReference type="ARBA" id="ARBA00023136"/>
    </source>
</evidence>
<feature type="compositionally biased region" description="Polar residues" evidence="13">
    <location>
        <begin position="691"/>
        <end position="701"/>
    </location>
</feature>
<evidence type="ECO:0000256" key="2">
    <source>
        <dbReference type="ARBA" id="ARBA00010833"/>
    </source>
</evidence>
<evidence type="ECO:0000256" key="9">
    <source>
        <dbReference type="ARBA" id="ARBA00023180"/>
    </source>
</evidence>
<dbReference type="EMBL" id="JAHIBW010000024">
    <property type="protein sequence ID" value="KAG7298535.1"/>
    <property type="molecule type" value="Genomic_DNA"/>
</dbReference>
<dbReference type="PANTHER" id="PTHR10412:SF11">
    <property type="entry name" value="MANNOSYL-OLIGOSACCHARIDE GLUCOSIDASE"/>
    <property type="match status" value="1"/>
</dbReference>
<comment type="function">
    <text evidence="12">Cleaves the distal alpha 1,2-linked glucose residue from the Glc(3)Man(9)GlcNAc(2) oligosaccharide precursor.</text>
</comment>
<keyword evidence="10 12" id="KW-0326">Glycosidase</keyword>
<dbReference type="InterPro" id="IPR008928">
    <property type="entry name" value="6-hairpin_glycosidase_sf"/>
</dbReference>
<comment type="similarity">
    <text evidence="2 12">Belongs to the glycosyl hydrolase 63 family.</text>
</comment>
<dbReference type="Gene3D" id="2.70.98.110">
    <property type="entry name" value="Glycosyl hydrolase family 63, N-terminal domain"/>
    <property type="match status" value="2"/>
</dbReference>
<dbReference type="PANTHER" id="PTHR10412">
    <property type="entry name" value="MANNOSYL-OLIGOSACCHARIDE GLUCOSIDASE"/>
    <property type="match status" value="1"/>
</dbReference>
<dbReference type="Pfam" id="PF03200">
    <property type="entry name" value="Glyco_hydro_63"/>
    <property type="match status" value="1"/>
</dbReference>
<reference evidence="16 17" key="1">
    <citation type="submission" date="2021-06" db="EMBL/GenBank/DDBJ databases">
        <title>A haploid diamondback moth (Plutella xylostella L.) genome assembly resolves 31 chromosomes and identifies a diamide resistance mutation.</title>
        <authorList>
            <person name="Ward C.M."/>
            <person name="Perry K.D."/>
            <person name="Baker G."/>
            <person name="Powis K."/>
            <person name="Heckel D.G."/>
            <person name="Baxter S.W."/>
        </authorList>
    </citation>
    <scope>NUCLEOTIDE SEQUENCE [LARGE SCALE GENOMIC DNA]</scope>
    <source>
        <strain evidence="16 17">LV</strain>
        <tissue evidence="16">Single pupa</tissue>
    </source>
</reference>
<dbReference type="InterPro" id="IPR004888">
    <property type="entry name" value="Glycoside_hydrolase_63"/>
</dbReference>
<organism evidence="16 17">
    <name type="scientific">Plutella xylostella</name>
    <name type="common">Diamondback moth</name>
    <name type="synonym">Plutella maculipennis</name>
    <dbReference type="NCBI Taxonomy" id="51655"/>
    <lineage>
        <taxon>Eukaryota</taxon>
        <taxon>Metazoa</taxon>
        <taxon>Ecdysozoa</taxon>
        <taxon>Arthropoda</taxon>
        <taxon>Hexapoda</taxon>
        <taxon>Insecta</taxon>
        <taxon>Pterygota</taxon>
        <taxon>Neoptera</taxon>
        <taxon>Endopterygota</taxon>
        <taxon>Lepidoptera</taxon>
        <taxon>Glossata</taxon>
        <taxon>Ditrysia</taxon>
        <taxon>Yponomeutoidea</taxon>
        <taxon>Plutellidae</taxon>
        <taxon>Plutella</taxon>
    </lineage>
</organism>
<evidence type="ECO:0000256" key="6">
    <source>
        <dbReference type="ARBA" id="ARBA00022968"/>
    </source>
</evidence>
<dbReference type="InterPro" id="IPR038518">
    <property type="entry name" value="Glyco_hydro_63N_sf"/>
</dbReference>
<feature type="transmembrane region" description="Helical" evidence="12">
    <location>
        <begin position="41"/>
        <end position="60"/>
    </location>
</feature>
<evidence type="ECO:0000256" key="3">
    <source>
        <dbReference type="ARBA" id="ARBA00022692"/>
    </source>
</evidence>
<dbReference type="SUPFAM" id="SSF48208">
    <property type="entry name" value="Six-hairpin glycosidases"/>
    <property type="match status" value="1"/>
</dbReference>
<evidence type="ECO:0000259" key="14">
    <source>
        <dbReference type="Pfam" id="PF03200"/>
    </source>
</evidence>
<name>A0ABQ7Q047_PLUXY</name>
<dbReference type="Pfam" id="PF16923">
    <property type="entry name" value="Glyco_hydro_63N"/>
    <property type="match status" value="1"/>
</dbReference>
<keyword evidence="5 12" id="KW-0256">Endoplasmic reticulum</keyword>
<comment type="caution">
    <text evidence="16">The sequence shown here is derived from an EMBL/GenBank/DDBJ whole genome shotgun (WGS) entry which is preliminary data.</text>
</comment>
<proteinExistence type="inferred from homology"/>
<gene>
    <name evidence="16" type="ORF">JYU34_018175</name>
</gene>
<feature type="domain" description="Glycosyl hydrolase family 63 C-terminal" evidence="14">
    <location>
        <begin position="478"/>
        <end position="961"/>
    </location>
</feature>
<evidence type="ECO:0000256" key="7">
    <source>
        <dbReference type="ARBA" id="ARBA00022989"/>
    </source>
</evidence>
<keyword evidence="9" id="KW-0325">Glycoprotein</keyword>